<dbReference type="eggNOG" id="COG1606">
    <property type="taxonomic scope" value="Bacteria"/>
</dbReference>
<reference evidence="2 3" key="1">
    <citation type="submission" date="2013-02" db="EMBL/GenBank/DDBJ databases">
        <title>Draft genome sequence of Amycolatopsis vancoresmycina strain DSM 44592T.</title>
        <authorList>
            <person name="Kumar S."/>
            <person name="Kaur N."/>
            <person name="Kaur C."/>
            <person name="Raghava G.P.S."/>
            <person name="Mayilraj S."/>
        </authorList>
    </citation>
    <scope>NUCLEOTIDE SEQUENCE [LARGE SCALE GENOMIC DNA]</scope>
    <source>
        <strain evidence="2 3">DSM 44592</strain>
    </source>
</reference>
<dbReference type="InterPro" id="IPR022310">
    <property type="entry name" value="NAD/GMP_synthase"/>
</dbReference>
<dbReference type="EMBL" id="AOUO01000248">
    <property type="protein sequence ID" value="EOD66977.1"/>
    <property type="molecule type" value="Genomic_DNA"/>
</dbReference>
<dbReference type="AlphaFoldDB" id="R1G6B1"/>
<sequence>MNATRLVSSLAGLGRLAVAFSGGTDSALVLAAAVRALGPADVLAVTADSASLAATELAGARAIAADLGVRHLTPATGELAVPEYAANGRQRCYFCKTTVLTTIAGVAAAHGFRALATGTNADDAVDPFRPGIRAGDEIGVHTPLRTLGLSKPDVRAIVRSWGLAWAAKPAAPCLASRVRYGVPITPATLARVERAEAVVRAFLAGRRP</sequence>
<dbReference type="Pfam" id="PF02540">
    <property type="entry name" value="NAD_synthase"/>
    <property type="match status" value="1"/>
</dbReference>
<proteinExistence type="predicted"/>
<dbReference type="Gene3D" id="3.40.50.620">
    <property type="entry name" value="HUPs"/>
    <property type="match status" value="1"/>
</dbReference>
<dbReference type="SUPFAM" id="SSF52402">
    <property type="entry name" value="Adenine nucleotide alpha hydrolases-like"/>
    <property type="match status" value="1"/>
</dbReference>
<dbReference type="RefSeq" id="WP_003086316.1">
    <property type="nucleotide sequence ID" value="NZ_AOUO01000248.1"/>
</dbReference>
<feature type="domain" description="NAD/GMP synthase" evidence="1">
    <location>
        <begin position="16"/>
        <end position="72"/>
    </location>
</feature>
<dbReference type="Proteomes" id="UP000014139">
    <property type="component" value="Unassembled WGS sequence"/>
</dbReference>
<keyword evidence="3" id="KW-1185">Reference proteome</keyword>
<gene>
    <name evidence="2" type="ORF">H480_18823</name>
</gene>
<feature type="non-terminal residue" evidence="2">
    <location>
        <position position="208"/>
    </location>
</feature>
<dbReference type="InterPro" id="IPR052188">
    <property type="entry name" value="Ni-pincer_cofactor_biosynth"/>
</dbReference>
<dbReference type="InterPro" id="IPR014729">
    <property type="entry name" value="Rossmann-like_a/b/a_fold"/>
</dbReference>
<organism evidence="2 3">
    <name type="scientific">Amycolatopsis vancoresmycina DSM 44592</name>
    <dbReference type="NCBI Taxonomy" id="1292037"/>
    <lineage>
        <taxon>Bacteria</taxon>
        <taxon>Bacillati</taxon>
        <taxon>Actinomycetota</taxon>
        <taxon>Actinomycetes</taxon>
        <taxon>Pseudonocardiales</taxon>
        <taxon>Pseudonocardiaceae</taxon>
        <taxon>Amycolatopsis</taxon>
    </lineage>
</organism>
<dbReference type="PANTHER" id="PTHR43169:SF2">
    <property type="entry name" value="NAD_GMP SYNTHASE DOMAIN-CONTAINING PROTEIN"/>
    <property type="match status" value="1"/>
</dbReference>
<dbReference type="PANTHER" id="PTHR43169">
    <property type="entry name" value="EXSB FAMILY PROTEIN"/>
    <property type="match status" value="1"/>
</dbReference>
<protein>
    <submittedName>
        <fullName evidence="2">ExsB family protein</fullName>
    </submittedName>
</protein>
<comment type="caution">
    <text evidence="2">The sequence shown here is derived from an EMBL/GenBank/DDBJ whole genome shotgun (WGS) entry which is preliminary data.</text>
</comment>
<name>R1G6B1_9PSEU</name>
<dbReference type="GO" id="GO:0006163">
    <property type="term" value="P:purine nucleotide metabolic process"/>
    <property type="evidence" value="ECO:0007669"/>
    <property type="project" value="UniProtKB-ARBA"/>
</dbReference>
<evidence type="ECO:0000259" key="1">
    <source>
        <dbReference type="Pfam" id="PF02540"/>
    </source>
</evidence>
<evidence type="ECO:0000313" key="2">
    <source>
        <dbReference type="EMBL" id="EOD66977.1"/>
    </source>
</evidence>
<dbReference type="OrthoDB" id="9776919at2"/>
<accession>R1G6B1</accession>
<evidence type="ECO:0000313" key="3">
    <source>
        <dbReference type="Proteomes" id="UP000014139"/>
    </source>
</evidence>